<sequence length="331" mass="37959">MNFKIFLTFLMTVCFCSCNGQNTNANNITDATPMPVNRFDKALYELICSDDTTLNQQLLNQYPQMTEILGKGILNMQSPDLPGFFTKLENFYSEPTLKKLYADAIAKYESVTEMEQSLGNAFAWVHEKFPAMQIPALYMHISGLNQNVLVGDSLLSISIDKYMGQDYPLYQDFFYDYQLRKMQPSHIVPDYVAGWLMSEYPFTGKENVLLDRMVYEGKIKYLVLSALPDMSPAQLFGYTDEAWEWCKNNEANLWKAIVERKHLYTPDQMATTKYFEDMPAQFLASDAPGNIGSWVGLQIILKYMNETNATPEALMKNENAQDILTLSKYKP</sequence>
<name>A0ABR6KQY4_9BACT</name>
<accession>A0ABR6KQY4</accession>
<feature type="chain" id="PRO_5045635455" evidence="1">
    <location>
        <begin position="26"/>
        <end position="331"/>
    </location>
</feature>
<evidence type="ECO:0000256" key="1">
    <source>
        <dbReference type="SAM" id="SignalP"/>
    </source>
</evidence>
<dbReference type="InterPro" id="IPR019853">
    <property type="entry name" value="GldB-like"/>
</dbReference>
<dbReference type="EMBL" id="JACHOC010000008">
    <property type="protein sequence ID" value="MBB4623927.1"/>
    <property type="molecule type" value="Genomic_DNA"/>
</dbReference>
<comment type="caution">
    <text evidence="2">The sequence shown here is derived from an EMBL/GenBank/DDBJ whole genome shotgun (WGS) entry which is preliminary data.</text>
</comment>
<dbReference type="Pfam" id="PF25594">
    <property type="entry name" value="GldB_lipo"/>
    <property type="match status" value="1"/>
</dbReference>
<proteinExistence type="predicted"/>
<gene>
    <name evidence="2" type="ORF">GGQ57_003851</name>
</gene>
<keyword evidence="3" id="KW-1185">Reference proteome</keyword>
<dbReference type="Proteomes" id="UP000533637">
    <property type="component" value="Unassembled WGS sequence"/>
</dbReference>
<organism evidence="2 3">
    <name type="scientific">Parabacteroides faecis</name>
    <dbReference type="NCBI Taxonomy" id="1217282"/>
    <lineage>
        <taxon>Bacteria</taxon>
        <taxon>Pseudomonadati</taxon>
        <taxon>Bacteroidota</taxon>
        <taxon>Bacteroidia</taxon>
        <taxon>Bacteroidales</taxon>
        <taxon>Tannerellaceae</taxon>
        <taxon>Parabacteroides</taxon>
    </lineage>
</organism>
<evidence type="ECO:0000313" key="3">
    <source>
        <dbReference type="Proteomes" id="UP000533637"/>
    </source>
</evidence>
<dbReference type="RefSeq" id="WP_183671792.1">
    <property type="nucleotide sequence ID" value="NZ_BMPB01000011.1"/>
</dbReference>
<reference evidence="2 3" key="1">
    <citation type="submission" date="2020-08" db="EMBL/GenBank/DDBJ databases">
        <title>Genomic Encyclopedia of Type Strains, Phase IV (KMG-IV): sequencing the most valuable type-strain genomes for metagenomic binning, comparative biology and taxonomic classification.</title>
        <authorList>
            <person name="Goeker M."/>
        </authorList>
    </citation>
    <scope>NUCLEOTIDE SEQUENCE [LARGE SCALE GENOMIC DNA]</scope>
    <source>
        <strain evidence="2 3">DSM 102983</strain>
    </source>
</reference>
<protein>
    <submittedName>
        <fullName evidence="2">Uncharacterized protein YjaZ</fullName>
    </submittedName>
</protein>
<keyword evidence="1" id="KW-0732">Signal</keyword>
<feature type="signal peptide" evidence="1">
    <location>
        <begin position="1"/>
        <end position="25"/>
    </location>
</feature>
<evidence type="ECO:0000313" key="2">
    <source>
        <dbReference type="EMBL" id="MBB4623927.1"/>
    </source>
</evidence>